<keyword evidence="2" id="KW-0812">Transmembrane</keyword>
<organism evidence="3 4">
    <name type="scientific">Thalictrum thalictroides</name>
    <name type="common">Rue-anemone</name>
    <name type="synonym">Anemone thalictroides</name>
    <dbReference type="NCBI Taxonomy" id="46969"/>
    <lineage>
        <taxon>Eukaryota</taxon>
        <taxon>Viridiplantae</taxon>
        <taxon>Streptophyta</taxon>
        <taxon>Embryophyta</taxon>
        <taxon>Tracheophyta</taxon>
        <taxon>Spermatophyta</taxon>
        <taxon>Magnoliopsida</taxon>
        <taxon>Ranunculales</taxon>
        <taxon>Ranunculaceae</taxon>
        <taxon>Thalictroideae</taxon>
        <taxon>Thalictrum</taxon>
    </lineage>
</organism>
<feature type="region of interest" description="Disordered" evidence="1">
    <location>
        <begin position="266"/>
        <end position="307"/>
    </location>
</feature>
<keyword evidence="2" id="KW-1133">Transmembrane helix</keyword>
<dbReference type="Proteomes" id="UP000554482">
    <property type="component" value="Unassembled WGS sequence"/>
</dbReference>
<feature type="compositionally biased region" description="Polar residues" evidence="1">
    <location>
        <begin position="268"/>
        <end position="305"/>
    </location>
</feature>
<sequence length="550" mass="61633">MHTTIHWWLTTVICKTNCLNPNWECLEGRVRELFEGANVKPQREGGALVIIHSEACVQRILSLPPLVTWERYFSFQRWNPETGALNNLLSKKEIWISFLGVPLHLRTKEVVSSLANQCGVVREVEVESPLLSISSGCRAKVHTKDLGSIPRIISLEKRGYDYSAIWVEVDVARVMKEIKAISPVKAWRSSFFDRANPANMVNGPFRPVGNTSRQVVENSNAKSFSETRVAETPMDNSSSNQGPSPNSNRFDIMRALGSEECQGGAINEISTSSGSVGPTANESHISTMSHNGQASRRNKPHTQSEIPDKADTFESLLNCKTTGDLYNWITWNVAPIAGKFGMTTSLGAEGQIQMFSNLARDGVTRDENNGNEGKQIDTEGGEAQIELHRMSIVHIRSLFQLCKLTYHPQWEVKLLYRKGFNKWGLLQRVFITVSLHRNVNSVYLKFSQEICEKLADNEEKSYIHHSSAYAIGLQILGSVKKYYTISGIDCNQKQSSTAKGVNCIYRLQYLHNRCTKLADVSQLPILYPISVVLIIPPTVSALLALQFYIR</sequence>
<comment type="caution">
    <text evidence="3">The sequence shown here is derived from an EMBL/GenBank/DDBJ whole genome shotgun (WGS) entry which is preliminary data.</text>
</comment>
<name>A0A7J6X2K5_THATH</name>
<evidence type="ECO:0008006" key="5">
    <source>
        <dbReference type="Google" id="ProtNLM"/>
    </source>
</evidence>
<feature type="transmembrane region" description="Helical" evidence="2">
    <location>
        <begin position="525"/>
        <end position="549"/>
    </location>
</feature>
<evidence type="ECO:0000313" key="3">
    <source>
        <dbReference type="EMBL" id="KAF5203976.1"/>
    </source>
</evidence>
<evidence type="ECO:0000256" key="1">
    <source>
        <dbReference type="SAM" id="MobiDB-lite"/>
    </source>
</evidence>
<proteinExistence type="predicted"/>
<dbReference type="AlphaFoldDB" id="A0A7J6X2K5"/>
<protein>
    <recommendedName>
        <fullName evidence="5">DUF4283 domain-containing protein</fullName>
    </recommendedName>
</protein>
<keyword evidence="2" id="KW-0472">Membrane</keyword>
<evidence type="ECO:0000256" key="2">
    <source>
        <dbReference type="SAM" id="Phobius"/>
    </source>
</evidence>
<keyword evidence="4" id="KW-1185">Reference proteome</keyword>
<feature type="compositionally biased region" description="Low complexity" evidence="1">
    <location>
        <begin position="236"/>
        <end position="248"/>
    </location>
</feature>
<reference evidence="3 4" key="1">
    <citation type="submission" date="2020-06" db="EMBL/GenBank/DDBJ databases">
        <title>Transcriptomic and genomic resources for Thalictrum thalictroides and T. hernandezii: Facilitating candidate gene discovery in an emerging model plant lineage.</title>
        <authorList>
            <person name="Arias T."/>
            <person name="Riano-Pachon D.M."/>
            <person name="Di Stilio V.S."/>
        </authorList>
    </citation>
    <scope>NUCLEOTIDE SEQUENCE [LARGE SCALE GENOMIC DNA]</scope>
    <source>
        <strain evidence="4">cv. WT478/WT964</strain>
        <tissue evidence="3">Leaves</tissue>
    </source>
</reference>
<feature type="region of interest" description="Disordered" evidence="1">
    <location>
        <begin position="218"/>
        <end position="250"/>
    </location>
</feature>
<dbReference type="OrthoDB" id="1749329at2759"/>
<dbReference type="EMBL" id="JABWDY010006012">
    <property type="protein sequence ID" value="KAF5203976.1"/>
    <property type="molecule type" value="Genomic_DNA"/>
</dbReference>
<evidence type="ECO:0000313" key="4">
    <source>
        <dbReference type="Proteomes" id="UP000554482"/>
    </source>
</evidence>
<accession>A0A7J6X2K5</accession>
<gene>
    <name evidence="3" type="ORF">FRX31_006438</name>
</gene>